<feature type="non-terminal residue" evidence="1">
    <location>
        <position position="1"/>
    </location>
</feature>
<protein>
    <submittedName>
        <fullName evidence="1">Uncharacterized protein</fullName>
    </submittedName>
</protein>
<evidence type="ECO:0000313" key="2">
    <source>
        <dbReference type="Proteomes" id="UP000307440"/>
    </source>
</evidence>
<dbReference type="AlphaFoldDB" id="A0A5C3KAG6"/>
<reference evidence="1 2" key="1">
    <citation type="journal article" date="2019" name="Nat. Ecol. Evol.">
        <title>Megaphylogeny resolves global patterns of mushroom evolution.</title>
        <authorList>
            <person name="Varga T."/>
            <person name="Krizsan K."/>
            <person name="Foldi C."/>
            <person name="Dima B."/>
            <person name="Sanchez-Garcia M."/>
            <person name="Sanchez-Ramirez S."/>
            <person name="Szollosi G.J."/>
            <person name="Szarkandi J.G."/>
            <person name="Papp V."/>
            <person name="Albert L."/>
            <person name="Andreopoulos W."/>
            <person name="Angelini C."/>
            <person name="Antonin V."/>
            <person name="Barry K.W."/>
            <person name="Bougher N.L."/>
            <person name="Buchanan P."/>
            <person name="Buyck B."/>
            <person name="Bense V."/>
            <person name="Catcheside P."/>
            <person name="Chovatia M."/>
            <person name="Cooper J."/>
            <person name="Damon W."/>
            <person name="Desjardin D."/>
            <person name="Finy P."/>
            <person name="Geml J."/>
            <person name="Haridas S."/>
            <person name="Hughes K."/>
            <person name="Justo A."/>
            <person name="Karasinski D."/>
            <person name="Kautmanova I."/>
            <person name="Kiss B."/>
            <person name="Kocsube S."/>
            <person name="Kotiranta H."/>
            <person name="LaButti K.M."/>
            <person name="Lechner B.E."/>
            <person name="Liimatainen K."/>
            <person name="Lipzen A."/>
            <person name="Lukacs Z."/>
            <person name="Mihaltcheva S."/>
            <person name="Morgado L.N."/>
            <person name="Niskanen T."/>
            <person name="Noordeloos M.E."/>
            <person name="Ohm R.A."/>
            <person name="Ortiz-Santana B."/>
            <person name="Ovrebo C."/>
            <person name="Racz N."/>
            <person name="Riley R."/>
            <person name="Savchenko A."/>
            <person name="Shiryaev A."/>
            <person name="Soop K."/>
            <person name="Spirin V."/>
            <person name="Szebenyi C."/>
            <person name="Tomsovsky M."/>
            <person name="Tulloss R.E."/>
            <person name="Uehling J."/>
            <person name="Grigoriev I.V."/>
            <person name="Vagvolgyi C."/>
            <person name="Papp T."/>
            <person name="Martin F.M."/>
            <person name="Miettinen O."/>
            <person name="Hibbett D.S."/>
            <person name="Nagy L.G."/>
        </authorList>
    </citation>
    <scope>NUCLEOTIDE SEQUENCE [LARGE SCALE GENOMIC DNA]</scope>
    <source>
        <strain evidence="1 2">CBS 121175</strain>
    </source>
</reference>
<gene>
    <name evidence="1" type="ORF">FA15DRAFT_606221</name>
</gene>
<dbReference type="STRING" id="230819.A0A5C3KAG6"/>
<keyword evidence="2" id="KW-1185">Reference proteome</keyword>
<name>A0A5C3KAG6_COPMA</name>
<sequence length="113" mass="13367">FIVDTYHYNNHKESDELCRKWCNPAPMDGSQPNLVIIAIDAEGRPYLKRAFNTQVCEQLNAWLGGFAAILKRMTANNFNWMIHVMLYYHTQIVQSKQQRNEEDEDEDEQEEEE</sequence>
<evidence type="ECO:0000313" key="1">
    <source>
        <dbReference type="EMBL" id="TFK16864.1"/>
    </source>
</evidence>
<dbReference type="Proteomes" id="UP000307440">
    <property type="component" value="Unassembled WGS sequence"/>
</dbReference>
<organism evidence="1 2">
    <name type="scientific">Coprinopsis marcescibilis</name>
    <name type="common">Agaric fungus</name>
    <name type="synonym">Psathyrella marcescibilis</name>
    <dbReference type="NCBI Taxonomy" id="230819"/>
    <lineage>
        <taxon>Eukaryota</taxon>
        <taxon>Fungi</taxon>
        <taxon>Dikarya</taxon>
        <taxon>Basidiomycota</taxon>
        <taxon>Agaricomycotina</taxon>
        <taxon>Agaricomycetes</taxon>
        <taxon>Agaricomycetidae</taxon>
        <taxon>Agaricales</taxon>
        <taxon>Agaricineae</taxon>
        <taxon>Psathyrellaceae</taxon>
        <taxon>Coprinopsis</taxon>
    </lineage>
</organism>
<accession>A0A5C3KAG6</accession>
<proteinExistence type="predicted"/>
<dbReference type="OrthoDB" id="2527272at2759"/>
<dbReference type="EMBL" id="ML210620">
    <property type="protein sequence ID" value="TFK16864.1"/>
    <property type="molecule type" value="Genomic_DNA"/>
</dbReference>